<dbReference type="GO" id="GO:0032588">
    <property type="term" value="C:trans-Golgi network membrane"/>
    <property type="evidence" value="ECO:0007669"/>
    <property type="project" value="TreeGrafter"/>
</dbReference>
<evidence type="ECO:0000313" key="7">
    <source>
        <dbReference type="EMBL" id="KAJ7372713.1"/>
    </source>
</evidence>
<dbReference type="Pfam" id="PF01417">
    <property type="entry name" value="ENTH"/>
    <property type="match status" value="1"/>
</dbReference>
<sequence>MAGQMAANAMEKVSETFSFAKKVPMLMKATSDDDNPPSGYMYQEINSITYESISSCNSLLDFLVGRRLKQQSPYIKYKVLKVLCYIGSNGHSEFRSGLRHKADIVREAESFTGQMDKLRADALNQRVRATASELIELLFNVESSGTSTMRAMTGPTGKKMEGFGNSPSQPKKNKTWLDSMKNLAEPFSDATNRLKSKNEKEILPTTGRSGVTFVNYTDFSDADSDFKTFLDGDDSNQSSEEQESRESENTLSIEGHLVDDITSEGGIRAVPSKEALNQFTKRCSTLNIDKVLDALNYRLLEPVTEVQLKSLHVLEHLLKSDIYRVASRMSRCCTNLQEITKTESGNVLSKARKILLLINAKIEKERVQQDVHVTREGYNEDLLNVGEFGSSSSRLFAADDTPTLFSGMSLHSQPETASRSERTPSAEVFDVFQGLDLSCGNHTPEIDNPSIKAFQSSNSELDDLFFVTEESTGPTFLGKGQELVKKA</sequence>
<name>A0A9W9Z2W6_9CNID</name>
<feature type="domain" description="ENTH" evidence="6">
    <location>
        <begin position="14"/>
        <end position="148"/>
    </location>
</feature>
<feature type="region of interest" description="Disordered" evidence="5">
    <location>
        <begin position="230"/>
        <end position="250"/>
    </location>
</feature>
<gene>
    <name evidence="7" type="primary">ENTHD2</name>
    <name evidence="7" type="ORF">OS493_017987</name>
</gene>
<evidence type="ECO:0000256" key="1">
    <source>
        <dbReference type="ARBA" id="ARBA00004541"/>
    </source>
</evidence>
<evidence type="ECO:0000256" key="4">
    <source>
        <dbReference type="ARBA" id="ARBA00023329"/>
    </source>
</evidence>
<dbReference type="SUPFAM" id="SSF48464">
    <property type="entry name" value="ENTH/VHS domain"/>
    <property type="match status" value="1"/>
</dbReference>
<evidence type="ECO:0000259" key="6">
    <source>
        <dbReference type="PROSITE" id="PS50942"/>
    </source>
</evidence>
<dbReference type="InterPro" id="IPR035802">
    <property type="entry name" value="ENTH/VHS_tepsin"/>
</dbReference>
<dbReference type="CDD" id="cd03572">
    <property type="entry name" value="ENTH_like_Tepsin"/>
    <property type="match status" value="1"/>
</dbReference>
<dbReference type="OrthoDB" id="118154at2759"/>
<comment type="caution">
    <text evidence="7">The sequence shown here is derived from an EMBL/GenBank/DDBJ whole genome shotgun (WGS) entry which is preliminary data.</text>
</comment>
<keyword evidence="3" id="KW-0333">Golgi apparatus</keyword>
<accession>A0A9W9Z2W6</accession>
<dbReference type="InterPro" id="IPR008942">
    <property type="entry name" value="ENTH_VHS"/>
</dbReference>
<evidence type="ECO:0000313" key="8">
    <source>
        <dbReference type="Proteomes" id="UP001163046"/>
    </source>
</evidence>
<dbReference type="InterPro" id="IPR058028">
    <property type="entry name" value="Tepsin_VHS/ENTH-like"/>
</dbReference>
<dbReference type="InterPro" id="IPR013809">
    <property type="entry name" value="ENTH"/>
</dbReference>
<dbReference type="PANTHER" id="PTHR21514:SF0">
    <property type="entry name" value="AP-4 COMPLEX ACCESSORY SUBUNIT TEPSIN"/>
    <property type="match status" value="1"/>
</dbReference>
<dbReference type="EMBL" id="MU826835">
    <property type="protein sequence ID" value="KAJ7372713.1"/>
    <property type="molecule type" value="Genomic_DNA"/>
</dbReference>
<keyword evidence="8" id="KW-1185">Reference proteome</keyword>
<dbReference type="InterPro" id="IPR039273">
    <property type="entry name" value="TEPSIN"/>
</dbReference>
<dbReference type="PROSITE" id="PS50942">
    <property type="entry name" value="ENTH"/>
    <property type="match status" value="1"/>
</dbReference>
<dbReference type="PANTHER" id="PTHR21514">
    <property type="entry name" value="AP-4 COMPLEX ACCESSORY SUBUNIT TEPSIN"/>
    <property type="match status" value="1"/>
</dbReference>
<reference evidence="7" key="1">
    <citation type="submission" date="2023-01" db="EMBL/GenBank/DDBJ databases">
        <title>Genome assembly of the deep-sea coral Lophelia pertusa.</title>
        <authorList>
            <person name="Herrera S."/>
            <person name="Cordes E."/>
        </authorList>
    </citation>
    <scope>NUCLEOTIDE SEQUENCE</scope>
    <source>
        <strain evidence="7">USNM1676648</strain>
        <tissue evidence="7">Polyp</tissue>
    </source>
</reference>
<keyword evidence="4" id="KW-0968">Cytoplasmic vesicle</keyword>
<proteinExistence type="predicted"/>
<dbReference type="Proteomes" id="UP001163046">
    <property type="component" value="Unassembled WGS sequence"/>
</dbReference>
<dbReference type="GO" id="GO:0031410">
    <property type="term" value="C:cytoplasmic vesicle"/>
    <property type="evidence" value="ECO:0007669"/>
    <property type="project" value="UniProtKB-SubCell"/>
</dbReference>
<dbReference type="Gene3D" id="1.25.40.90">
    <property type="match status" value="1"/>
</dbReference>
<dbReference type="AlphaFoldDB" id="A0A9W9Z2W6"/>
<evidence type="ECO:0000256" key="5">
    <source>
        <dbReference type="SAM" id="MobiDB-lite"/>
    </source>
</evidence>
<dbReference type="Pfam" id="PF25827">
    <property type="entry name" value="TVHS-like"/>
    <property type="match status" value="1"/>
</dbReference>
<organism evidence="7 8">
    <name type="scientific">Desmophyllum pertusum</name>
    <dbReference type="NCBI Taxonomy" id="174260"/>
    <lineage>
        <taxon>Eukaryota</taxon>
        <taxon>Metazoa</taxon>
        <taxon>Cnidaria</taxon>
        <taxon>Anthozoa</taxon>
        <taxon>Hexacorallia</taxon>
        <taxon>Scleractinia</taxon>
        <taxon>Caryophylliina</taxon>
        <taxon>Caryophylliidae</taxon>
        <taxon>Desmophyllum</taxon>
    </lineage>
</organism>
<evidence type="ECO:0000256" key="2">
    <source>
        <dbReference type="ARBA" id="ARBA00004601"/>
    </source>
</evidence>
<comment type="subcellular location">
    <subcellularLocation>
        <location evidence="1">Cytoplasmic vesicle</location>
    </subcellularLocation>
    <subcellularLocation>
        <location evidence="2">Golgi apparatus</location>
        <location evidence="2">trans-Golgi network</location>
    </subcellularLocation>
</comment>
<protein>
    <submittedName>
        <fullName evidence="7">AP-4 complex accessory subunit Tepsin</fullName>
    </submittedName>
</protein>
<evidence type="ECO:0000256" key="3">
    <source>
        <dbReference type="ARBA" id="ARBA00023034"/>
    </source>
</evidence>